<dbReference type="InterPro" id="IPR010982">
    <property type="entry name" value="Lambda_DNA-bd_dom_sf"/>
</dbReference>
<dbReference type="Proteomes" id="UP000004259">
    <property type="component" value="Unassembled WGS sequence"/>
</dbReference>
<dbReference type="GO" id="GO:0005829">
    <property type="term" value="C:cytosol"/>
    <property type="evidence" value="ECO:0007669"/>
    <property type="project" value="TreeGrafter"/>
</dbReference>
<dbReference type="EMBL" id="ADKM02000038">
    <property type="protein sequence ID" value="EGC04156.1"/>
    <property type="molecule type" value="Genomic_DNA"/>
</dbReference>
<feature type="non-terminal residue" evidence="2">
    <location>
        <position position="497"/>
    </location>
</feature>
<protein>
    <submittedName>
        <fullName evidence="2">DNA-binding helix-turn-helix protein</fullName>
    </submittedName>
</protein>
<keyword evidence="2" id="KW-0238">DNA-binding</keyword>
<dbReference type="InterPro" id="IPR050742">
    <property type="entry name" value="Helicase_Restrict-Modif_Enz"/>
</dbReference>
<dbReference type="AlphaFoldDB" id="E9S993"/>
<dbReference type="PROSITE" id="PS50943">
    <property type="entry name" value="HTH_CROC1"/>
    <property type="match status" value="1"/>
</dbReference>
<dbReference type="Gene3D" id="1.10.260.40">
    <property type="entry name" value="lambda repressor-like DNA-binding domains"/>
    <property type="match status" value="1"/>
</dbReference>
<proteinExistence type="predicted"/>
<keyword evidence="3" id="KW-1185">Reference proteome</keyword>
<dbReference type="SMART" id="SM00530">
    <property type="entry name" value="HTH_XRE"/>
    <property type="match status" value="1"/>
</dbReference>
<dbReference type="PANTHER" id="PTHR47396">
    <property type="entry name" value="TYPE I RESTRICTION ENZYME ECOKI R PROTEIN"/>
    <property type="match status" value="1"/>
</dbReference>
<feature type="domain" description="HTH cro/C1-type" evidence="1">
    <location>
        <begin position="13"/>
        <end position="66"/>
    </location>
</feature>
<evidence type="ECO:0000313" key="2">
    <source>
        <dbReference type="EMBL" id="EGC04156.1"/>
    </source>
</evidence>
<dbReference type="InterPro" id="IPR001387">
    <property type="entry name" value="Cro/C1-type_HTH"/>
</dbReference>
<dbReference type="SUPFAM" id="SSF47413">
    <property type="entry name" value="lambda repressor-like DNA-binding domains"/>
    <property type="match status" value="1"/>
</dbReference>
<evidence type="ECO:0000259" key="1">
    <source>
        <dbReference type="PROSITE" id="PS50943"/>
    </source>
</evidence>
<sequence>MLTNDNNRIGNNIRSLREAYGETQQQLADAINTTRTNIINYEKHGYGNPEIISAIAKRYMVSVYELLYCDFSGLKKINYDKNVFWKNLEIFFPIISSEKALKNSDFNTAYILHKKIYSKFKDSDVTNIWEECMDDFSECFDKYLDVITSDSNENLSYDDYVIEASLNFLAINYLMLTIFVSTKIAMVDKTSIVDKAVVQNKQLQEMINKPETVDELTQILKGLREDIDPEIIYSIKEDAVKSQMWSELAYYYLAMEYVLKIVDNDMEHATEIVEAVKDVFKGEFPNGQIPEHFVQKITYSSDDSNALIRDLRNEKDFRIAVTVTLVATGTDVKPLEIVLFMKDVFSDVLYTQMRGRGCRVISDDKLKEVTPNADTKDCYYIVDAVGVTEHEKYIPRTGPTVGGRISLEHLLERLAHNELSDENLYLLRDYCATIHRRYENNLLFGRHLDSFIADFNYSPRDLAMSIQAAFDNGQLPPFVSSSDDNAVRMALVDRLIS</sequence>
<dbReference type="Gene3D" id="3.40.50.300">
    <property type="entry name" value="P-loop containing nucleotide triphosphate hydrolases"/>
    <property type="match status" value="1"/>
</dbReference>
<dbReference type="PANTHER" id="PTHR47396:SF1">
    <property type="entry name" value="ATP-DEPENDENT HELICASE IRC3-RELATED"/>
    <property type="match status" value="1"/>
</dbReference>
<dbReference type="CDD" id="cd00093">
    <property type="entry name" value="HTH_XRE"/>
    <property type="match status" value="1"/>
</dbReference>
<organism evidence="2 3">
    <name type="scientific">Ruminococcus albus 8</name>
    <dbReference type="NCBI Taxonomy" id="246199"/>
    <lineage>
        <taxon>Bacteria</taxon>
        <taxon>Bacillati</taxon>
        <taxon>Bacillota</taxon>
        <taxon>Clostridia</taxon>
        <taxon>Eubacteriales</taxon>
        <taxon>Oscillospiraceae</taxon>
        <taxon>Ruminococcus</taxon>
    </lineage>
</organism>
<gene>
    <name evidence="2" type="ORF">CUS_4566</name>
</gene>
<reference evidence="2 3" key="1">
    <citation type="submission" date="2011-02" db="EMBL/GenBank/DDBJ databases">
        <authorList>
            <person name="Nelson K.E."/>
            <person name="Sutton G."/>
            <person name="Torralba M."/>
            <person name="Durkin S."/>
            <person name="Harkins D."/>
            <person name="Montgomery R."/>
            <person name="Ziemer C."/>
            <person name="Klaassens E."/>
            <person name="Ocuiv P."/>
            <person name="Morrison M."/>
        </authorList>
    </citation>
    <scope>NUCLEOTIDE SEQUENCE [LARGE SCALE GENOMIC DNA]</scope>
    <source>
        <strain evidence="2 3">8</strain>
    </source>
</reference>
<evidence type="ECO:0000313" key="3">
    <source>
        <dbReference type="Proteomes" id="UP000004259"/>
    </source>
</evidence>
<dbReference type="STRING" id="246199.CUS_4566"/>
<dbReference type="GO" id="GO:0003677">
    <property type="term" value="F:DNA binding"/>
    <property type="evidence" value="ECO:0007669"/>
    <property type="project" value="UniProtKB-KW"/>
</dbReference>
<dbReference type="eggNOG" id="COG4096">
    <property type="taxonomic scope" value="Bacteria"/>
</dbReference>
<comment type="caution">
    <text evidence="2">The sequence shown here is derived from an EMBL/GenBank/DDBJ whole genome shotgun (WGS) entry which is preliminary data.</text>
</comment>
<accession>E9S993</accession>
<dbReference type="SUPFAM" id="SSF52540">
    <property type="entry name" value="P-loop containing nucleoside triphosphate hydrolases"/>
    <property type="match status" value="1"/>
</dbReference>
<name>E9S993_RUMAL</name>
<dbReference type="InterPro" id="IPR027417">
    <property type="entry name" value="P-loop_NTPase"/>
</dbReference>